<evidence type="ECO:0000256" key="4">
    <source>
        <dbReference type="SAM" id="MobiDB-lite"/>
    </source>
</evidence>
<evidence type="ECO:0000259" key="5">
    <source>
        <dbReference type="Pfam" id="PF01872"/>
    </source>
</evidence>
<keyword evidence="2" id="KW-0521">NADP</keyword>
<sequence length="293" mass="30387">MIASASPGGFGPKDDALDAAAWAAVRAVRHGATPPAHLRAHPLLGMLGPVALPRAAVIAQIGQSLDGRVATVTGASHYINGPGGLDHLHRLRALVDAVVVGVGTVCADDCQLTVRRVEGVSPARVVIDPTGRMPAGARMLADDGTRRIVIRAEGAPHCDAPGVETVHLPVAAGRIEPRDVVAALGRRGLRRVLIEGGAATVSAFIEADMVDRLHVMVAPLLVGSGRAGLALAPIERLDLARRPAAAAFSLGEDILFDCDMRRSAQNRRAEGGLSDDADGIDEDARGRRLHADG</sequence>
<dbReference type="Pfam" id="PF01872">
    <property type="entry name" value="RibD_C"/>
    <property type="match status" value="1"/>
</dbReference>
<dbReference type="Proteomes" id="UP000758856">
    <property type="component" value="Unassembled WGS sequence"/>
</dbReference>
<comment type="caution">
    <text evidence="6">The sequence shown here is derived from an EMBL/GenBank/DDBJ whole genome shotgun (WGS) entry which is preliminary data.</text>
</comment>
<evidence type="ECO:0000313" key="6">
    <source>
        <dbReference type="EMBL" id="GLK54715.1"/>
    </source>
</evidence>
<dbReference type="EMBL" id="JAFBCY010000002">
    <property type="protein sequence ID" value="MBM7851655.1"/>
    <property type="molecule type" value="Genomic_DNA"/>
</dbReference>
<dbReference type="AlphaFoldDB" id="A0A9W6MQI8"/>
<feature type="compositionally biased region" description="Basic and acidic residues" evidence="4">
    <location>
        <begin position="282"/>
        <end position="293"/>
    </location>
</feature>
<dbReference type="GO" id="GO:0008703">
    <property type="term" value="F:5-amino-6-(5-phosphoribosylamino)uracil reductase activity"/>
    <property type="evidence" value="ECO:0007669"/>
    <property type="project" value="InterPro"/>
</dbReference>
<evidence type="ECO:0000313" key="7">
    <source>
        <dbReference type="EMBL" id="MBM7851655.1"/>
    </source>
</evidence>
<proteinExistence type="predicted"/>
<evidence type="ECO:0000256" key="1">
    <source>
        <dbReference type="ARBA" id="ARBA00005104"/>
    </source>
</evidence>
<comment type="pathway">
    <text evidence="1">Cofactor biosynthesis; riboflavin biosynthesis.</text>
</comment>
<reference evidence="6" key="3">
    <citation type="submission" date="2023-01" db="EMBL/GenBank/DDBJ databases">
        <authorList>
            <person name="Sun Q."/>
            <person name="Evtushenko L."/>
        </authorList>
    </citation>
    <scope>NUCLEOTIDE SEQUENCE</scope>
    <source>
        <strain evidence="6">VKM B-1606</strain>
    </source>
</reference>
<evidence type="ECO:0000256" key="3">
    <source>
        <dbReference type="ARBA" id="ARBA00023002"/>
    </source>
</evidence>
<reference evidence="6" key="1">
    <citation type="journal article" date="2014" name="Int. J. Syst. Evol. Microbiol.">
        <title>Complete genome sequence of Corynebacterium casei LMG S-19264T (=DSM 44701T), isolated from a smear-ripened cheese.</title>
        <authorList>
            <consortium name="US DOE Joint Genome Institute (JGI-PGF)"/>
            <person name="Walter F."/>
            <person name="Albersmeier A."/>
            <person name="Kalinowski J."/>
            <person name="Ruckert C."/>
        </authorList>
    </citation>
    <scope>NUCLEOTIDE SEQUENCE</scope>
    <source>
        <strain evidence="6">VKM B-1606</strain>
    </source>
</reference>
<dbReference type="InterPro" id="IPR024072">
    <property type="entry name" value="DHFR-like_dom_sf"/>
</dbReference>
<dbReference type="InterPro" id="IPR002734">
    <property type="entry name" value="RibDG_C"/>
</dbReference>
<dbReference type="GO" id="GO:0009231">
    <property type="term" value="P:riboflavin biosynthetic process"/>
    <property type="evidence" value="ECO:0007669"/>
    <property type="project" value="InterPro"/>
</dbReference>
<reference evidence="7 8" key="2">
    <citation type="submission" date="2021-01" db="EMBL/GenBank/DDBJ databases">
        <title>Genomic Encyclopedia of Type Strains, Phase IV (KMG-IV): sequencing the most valuable type-strain genomes for metagenomic binning, comparative biology and taxonomic classification.</title>
        <authorList>
            <person name="Goeker M."/>
        </authorList>
    </citation>
    <scope>NUCLEOTIDE SEQUENCE [LARGE SCALE GENOMIC DNA]</scope>
    <source>
        <strain evidence="7 8">DSM 6130</strain>
    </source>
</reference>
<dbReference type="PANTHER" id="PTHR38011:SF7">
    <property type="entry name" value="2,5-DIAMINO-6-RIBOSYLAMINO-4(3H)-PYRIMIDINONE 5'-PHOSPHATE REDUCTASE"/>
    <property type="match status" value="1"/>
</dbReference>
<feature type="region of interest" description="Disordered" evidence="4">
    <location>
        <begin position="267"/>
        <end position="293"/>
    </location>
</feature>
<accession>A0A9W6MQI8</accession>
<dbReference type="Gene3D" id="3.40.430.10">
    <property type="entry name" value="Dihydrofolate Reductase, subunit A"/>
    <property type="match status" value="1"/>
</dbReference>
<dbReference type="PANTHER" id="PTHR38011">
    <property type="entry name" value="DIHYDROFOLATE REDUCTASE FAMILY PROTEIN (AFU_ORTHOLOGUE AFUA_8G06820)"/>
    <property type="match status" value="1"/>
</dbReference>
<evidence type="ECO:0000313" key="9">
    <source>
        <dbReference type="Proteomes" id="UP001143400"/>
    </source>
</evidence>
<gene>
    <name evidence="6" type="ORF">GCM10008170_07340</name>
    <name evidence="7" type="ORF">JOD31_001880</name>
</gene>
<evidence type="ECO:0000313" key="8">
    <source>
        <dbReference type="Proteomes" id="UP000758856"/>
    </source>
</evidence>
<dbReference type="RefSeq" id="WP_204950060.1">
    <property type="nucleotide sequence ID" value="NZ_BSFF01000001.1"/>
</dbReference>
<evidence type="ECO:0000256" key="2">
    <source>
        <dbReference type="ARBA" id="ARBA00022857"/>
    </source>
</evidence>
<organism evidence="6 9">
    <name type="scientific">Methylopila capsulata</name>
    <dbReference type="NCBI Taxonomy" id="61654"/>
    <lineage>
        <taxon>Bacteria</taxon>
        <taxon>Pseudomonadati</taxon>
        <taxon>Pseudomonadota</taxon>
        <taxon>Alphaproteobacteria</taxon>
        <taxon>Hyphomicrobiales</taxon>
        <taxon>Methylopilaceae</taxon>
        <taxon>Methylopila</taxon>
    </lineage>
</organism>
<dbReference type="InterPro" id="IPR050765">
    <property type="entry name" value="Riboflavin_Biosynth_HTPR"/>
</dbReference>
<keyword evidence="3" id="KW-0560">Oxidoreductase</keyword>
<keyword evidence="8" id="KW-1185">Reference proteome</keyword>
<dbReference type="EMBL" id="BSFF01000001">
    <property type="protein sequence ID" value="GLK54715.1"/>
    <property type="molecule type" value="Genomic_DNA"/>
</dbReference>
<dbReference type="Proteomes" id="UP001143400">
    <property type="component" value="Unassembled WGS sequence"/>
</dbReference>
<feature type="domain" description="Bacterial bifunctional deaminase-reductase C-terminal" evidence="5">
    <location>
        <begin position="56"/>
        <end position="226"/>
    </location>
</feature>
<protein>
    <submittedName>
        <fullName evidence="7">Riboflavin-specific deaminase-like protein</fullName>
    </submittedName>
</protein>
<name>A0A9W6MQI8_9HYPH</name>
<dbReference type="SUPFAM" id="SSF53597">
    <property type="entry name" value="Dihydrofolate reductase-like"/>
    <property type="match status" value="1"/>
</dbReference>